<evidence type="ECO:0008006" key="4">
    <source>
        <dbReference type="Google" id="ProtNLM"/>
    </source>
</evidence>
<evidence type="ECO:0000313" key="3">
    <source>
        <dbReference type="Proteomes" id="UP001213000"/>
    </source>
</evidence>
<proteinExistence type="predicted"/>
<protein>
    <recommendedName>
        <fullName evidence="4">RxLR effector protein</fullName>
    </recommendedName>
</protein>
<dbReference type="EMBL" id="JANIEX010000054">
    <property type="protein sequence ID" value="KAJ3574897.1"/>
    <property type="molecule type" value="Genomic_DNA"/>
</dbReference>
<feature type="chain" id="PRO_5042276903" description="RxLR effector protein" evidence="1">
    <location>
        <begin position="21"/>
        <end position="107"/>
    </location>
</feature>
<keyword evidence="3" id="KW-1185">Reference proteome</keyword>
<dbReference type="AlphaFoldDB" id="A0AAD5W0Y5"/>
<name>A0AAD5W0Y5_9AGAR</name>
<comment type="caution">
    <text evidence="2">The sequence shown here is derived from an EMBL/GenBank/DDBJ whole genome shotgun (WGS) entry which is preliminary data.</text>
</comment>
<reference evidence="2" key="1">
    <citation type="submission" date="2022-07" db="EMBL/GenBank/DDBJ databases">
        <title>Genome Sequence of Leucocoprinus birnbaumii.</title>
        <authorList>
            <person name="Buettner E."/>
        </authorList>
    </citation>
    <scope>NUCLEOTIDE SEQUENCE</scope>
    <source>
        <strain evidence="2">VT141</strain>
    </source>
</reference>
<gene>
    <name evidence="2" type="ORF">NP233_g1461</name>
</gene>
<accession>A0AAD5W0Y5</accession>
<feature type="signal peptide" evidence="1">
    <location>
        <begin position="1"/>
        <end position="20"/>
    </location>
</feature>
<evidence type="ECO:0000313" key="2">
    <source>
        <dbReference type="EMBL" id="KAJ3574897.1"/>
    </source>
</evidence>
<evidence type="ECO:0000256" key="1">
    <source>
        <dbReference type="SAM" id="SignalP"/>
    </source>
</evidence>
<keyword evidence="1" id="KW-0732">Signal</keyword>
<sequence length="107" mass="11398">MKFTIFSLLFVAATSHVVTALPIKSDSSLTTSALISTTTPVVTERATEVAAKQAGIFLRNVDNTESEARVAGIFLRNVHYDDVESSSSSSEQAASTSLAPHMLAIHM</sequence>
<dbReference type="Proteomes" id="UP001213000">
    <property type="component" value="Unassembled WGS sequence"/>
</dbReference>
<organism evidence="2 3">
    <name type="scientific">Leucocoprinus birnbaumii</name>
    <dbReference type="NCBI Taxonomy" id="56174"/>
    <lineage>
        <taxon>Eukaryota</taxon>
        <taxon>Fungi</taxon>
        <taxon>Dikarya</taxon>
        <taxon>Basidiomycota</taxon>
        <taxon>Agaricomycotina</taxon>
        <taxon>Agaricomycetes</taxon>
        <taxon>Agaricomycetidae</taxon>
        <taxon>Agaricales</taxon>
        <taxon>Agaricineae</taxon>
        <taxon>Agaricaceae</taxon>
        <taxon>Leucocoprinus</taxon>
    </lineage>
</organism>